<dbReference type="GeneID" id="89979486"/>
<evidence type="ECO:0000256" key="4">
    <source>
        <dbReference type="ARBA" id="ARBA00023136"/>
    </source>
</evidence>
<dbReference type="AlphaFoldDB" id="A0AAV9MUP7"/>
<evidence type="ECO:0000256" key="3">
    <source>
        <dbReference type="ARBA" id="ARBA00022989"/>
    </source>
</evidence>
<feature type="transmembrane region" description="Helical" evidence="5">
    <location>
        <begin position="249"/>
        <end position="277"/>
    </location>
</feature>
<dbReference type="GO" id="GO:0000324">
    <property type="term" value="C:fungal-type vacuole"/>
    <property type="evidence" value="ECO:0007669"/>
    <property type="project" value="TreeGrafter"/>
</dbReference>
<dbReference type="InterPro" id="IPR007568">
    <property type="entry name" value="RTA1"/>
</dbReference>
<dbReference type="PANTHER" id="PTHR31465:SF9">
    <property type="entry name" value="SPHINGOID LONG-CHAIN BASE TRANSPORTER RSB1"/>
    <property type="match status" value="1"/>
</dbReference>
<feature type="transmembrane region" description="Helical" evidence="5">
    <location>
        <begin position="130"/>
        <end position="153"/>
    </location>
</feature>
<evidence type="ECO:0000256" key="2">
    <source>
        <dbReference type="ARBA" id="ARBA00022692"/>
    </source>
</evidence>
<dbReference type="RefSeq" id="XP_064700051.1">
    <property type="nucleotide sequence ID" value="XM_064854865.1"/>
</dbReference>
<proteinExistence type="predicted"/>
<dbReference type="Pfam" id="PF04479">
    <property type="entry name" value="RTA1"/>
    <property type="match status" value="1"/>
</dbReference>
<evidence type="ECO:0008006" key="8">
    <source>
        <dbReference type="Google" id="ProtNLM"/>
    </source>
</evidence>
<name>A0AAV9MUP7_9EURO</name>
<gene>
    <name evidence="6" type="ORF">LTR84_011332</name>
</gene>
<keyword evidence="7" id="KW-1185">Reference proteome</keyword>
<keyword evidence="3 5" id="KW-1133">Transmembrane helix</keyword>
<evidence type="ECO:0000256" key="5">
    <source>
        <dbReference type="SAM" id="Phobius"/>
    </source>
</evidence>
<evidence type="ECO:0000256" key="1">
    <source>
        <dbReference type="ARBA" id="ARBA00004141"/>
    </source>
</evidence>
<dbReference type="Proteomes" id="UP001358417">
    <property type="component" value="Unassembled WGS sequence"/>
</dbReference>
<reference evidence="6 7" key="1">
    <citation type="submission" date="2023-08" db="EMBL/GenBank/DDBJ databases">
        <title>Black Yeasts Isolated from many extreme environments.</title>
        <authorList>
            <person name="Coleine C."/>
            <person name="Stajich J.E."/>
            <person name="Selbmann L."/>
        </authorList>
    </citation>
    <scope>NUCLEOTIDE SEQUENCE [LARGE SCALE GENOMIC DNA]</scope>
    <source>
        <strain evidence="6 7">CCFEE 5792</strain>
    </source>
</reference>
<protein>
    <recommendedName>
        <fullName evidence="8">RTA1 domain protein</fullName>
    </recommendedName>
</protein>
<dbReference type="PANTHER" id="PTHR31465">
    <property type="entry name" value="PROTEIN RTA1-RELATED"/>
    <property type="match status" value="1"/>
</dbReference>
<keyword evidence="4 5" id="KW-0472">Membrane</keyword>
<sequence>MSDPEVECTYATCSVKEQGMIEYIPALPGNIAYAGIFFFILMLQVYFGIRYKTWGFLAGMVCGLSLEIAGYAGRVLLHDNVFEKTNFIIYLVGLTIGPAFLSASIYLCLGRIITIFGTRLSLLKPKIITWIFILADSLSLILQSVGGALTSMADDEASNQQGVDIMIAGLWSQVISLSVFIILCSHFAFNVLRYPLKINPQTVFIRQTIMFKCFLLAIGTATITIMIRSCYRLAELQEGFDGNLANDEVLFMILEGPMIIAAVAVLTICHPGVVMGADMWKSTSFRHNGAEDAVAPYKETDEDDNIAMVPVARYSNTSLGLERTKNWTPA</sequence>
<evidence type="ECO:0000313" key="7">
    <source>
        <dbReference type="Proteomes" id="UP001358417"/>
    </source>
</evidence>
<feature type="transmembrane region" description="Helical" evidence="5">
    <location>
        <begin position="165"/>
        <end position="189"/>
    </location>
</feature>
<dbReference type="GO" id="GO:0005886">
    <property type="term" value="C:plasma membrane"/>
    <property type="evidence" value="ECO:0007669"/>
    <property type="project" value="TreeGrafter"/>
</dbReference>
<feature type="transmembrane region" description="Helical" evidence="5">
    <location>
        <begin position="56"/>
        <end position="75"/>
    </location>
</feature>
<keyword evidence="2 5" id="KW-0812">Transmembrane</keyword>
<comment type="subcellular location">
    <subcellularLocation>
        <location evidence="1">Membrane</location>
        <topology evidence="1">Multi-pass membrane protein</topology>
    </subcellularLocation>
</comment>
<evidence type="ECO:0000313" key="6">
    <source>
        <dbReference type="EMBL" id="KAK5044382.1"/>
    </source>
</evidence>
<feature type="transmembrane region" description="Helical" evidence="5">
    <location>
        <begin position="87"/>
        <end position="109"/>
    </location>
</feature>
<accession>A0AAV9MUP7</accession>
<feature type="transmembrane region" description="Helical" evidence="5">
    <location>
        <begin position="31"/>
        <end position="49"/>
    </location>
</feature>
<feature type="transmembrane region" description="Helical" evidence="5">
    <location>
        <begin position="209"/>
        <end position="229"/>
    </location>
</feature>
<comment type="caution">
    <text evidence="6">The sequence shown here is derived from an EMBL/GenBank/DDBJ whole genome shotgun (WGS) entry which is preliminary data.</text>
</comment>
<organism evidence="6 7">
    <name type="scientific">Exophiala bonariae</name>
    <dbReference type="NCBI Taxonomy" id="1690606"/>
    <lineage>
        <taxon>Eukaryota</taxon>
        <taxon>Fungi</taxon>
        <taxon>Dikarya</taxon>
        <taxon>Ascomycota</taxon>
        <taxon>Pezizomycotina</taxon>
        <taxon>Eurotiomycetes</taxon>
        <taxon>Chaetothyriomycetidae</taxon>
        <taxon>Chaetothyriales</taxon>
        <taxon>Herpotrichiellaceae</taxon>
        <taxon>Exophiala</taxon>
    </lineage>
</organism>
<dbReference type="EMBL" id="JAVRRD010000053">
    <property type="protein sequence ID" value="KAK5044382.1"/>
    <property type="molecule type" value="Genomic_DNA"/>
</dbReference>